<organism evidence="2 3">
    <name type="scientific">Zophobas morio</name>
    <dbReference type="NCBI Taxonomy" id="2755281"/>
    <lineage>
        <taxon>Eukaryota</taxon>
        <taxon>Metazoa</taxon>
        <taxon>Ecdysozoa</taxon>
        <taxon>Arthropoda</taxon>
        <taxon>Hexapoda</taxon>
        <taxon>Insecta</taxon>
        <taxon>Pterygota</taxon>
        <taxon>Neoptera</taxon>
        <taxon>Endopterygota</taxon>
        <taxon>Coleoptera</taxon>
        <taxon>Polyphaga</taxon>
        <taxon>Cucujiformia</taxon>
        <taxon>Tenebrionidae</taxon>
        <taxon>Zophobas</taxon>
    </lineage>
</organism>
<evidence type="ECO:0000259" key="1">
    <source>
        <dbReference type="SMART" id="SM00355"/>
    </source>
</evidence>
<feature type="domain" description="C2H2-type" evidence="1">
    <location>
        <begin position="106"/>
        <end position="129"/>
    </location>
</feature>
<dbReference type="Gene3D" id="3.30.160.60">
    <property type="entry name" value="Classic Zinc Finger"/>
    <property type="match status" value="1"/>
</dbReference>
<dbReference type="EMBL" id="JALNTZ010000007">
    <property type="protein sequence ID" value="KAJ3644828.1"/>
    <property type="molecule type" value="Genomic_DNA"/>
</dbReference>
<reference evidence="2" key="1">
    <citation type="journal article" date="2023" name="G3 (Bethesda)">
        <title>Whole genome assemblies of Zophobas morio and Tenebrio molitor.</title>
        <authorList>
            <person name="Kaur S."/>
            <person name="Stinson S.A."/>
            <person name="diCenzo G.C."/>
        </authorList>
    </citation>
    <scope>NUCLEOTIDE SEQUENCE</scope>
    <source>
        <strain evidence="2">QUZm001</strain>
    </source>
</reference>
<comment type="caution">
    <text evidence="2">The sequence shown here is derived from an EMBL/GenBank/DDBJ whole genome shotgun (WGS) entry which is preliminary data.</text>
</comment>
<gene>
    <name evidence="2" type="ORF">Zmor_022530</name>
</gene>
<name>A0AA38M6J2_9CUCU</name>
<dbReference type="InterPro" id="IPR013087">
    <property type="entry name" value="Znf_C2H2_type"/>
</dbReference>
<feature type="domain" description="C2H2-type" evidence="1">
    <location>
        <begin position="195"/>
        <end position="217"/>
    </location>
</feature>
<protein>
    <recommendedName>
        <fullName evidence="1">C2H2-type domain-containing protein</fullName>
    </recommendedName>
</protein>
<dbReference type="AlphaFoldDB" id="A0AA38M6J2"/>
<dbReference type="SMART" id="SM00355">
    <property type="entry name" value="ZnF_C2H2"/>
    <property type="match status" value="4"/>
</dbReference>
<keyword evidence="3" id="KW-1185">Reference proteome</keyword>
<accession>A0AA38M6J2</accession>
<evidence type="ECO:0000313" key="2">
    <source>
        <dbReference type="EMBL" id="KAJ3644828.1"/>
    </source>
</evidence>
<evidence type="ECO:0000313" key="3">
    <source>
        <dbReference type="Proteomes" id="UP001168821"/>
    </source>
</evidence>
<feature type="domain" description="C2H2-type" evidence="1">
    <location>
        <begin position="133"/>
        <end position="156"/>
    </location>
</feature>
<feature type="domain" description="C2H2-type" evidence="1">
    <location>
        <begin position="165"/>
        <end position="188"/>
    </location>
</feature>
<dbReference type="Proteomes" id="UP001168821">
    <property type="component" value="Unassembled WGS sequence"/>
</dbReference>
<proteinExistence type="predicted"/>
<sequence>MFEPLATETLQQHYQCASEILQPYTCRKCCFRTQFKVYYHNHDHKIQAISPIPTEHLCRKCKFRSHSIVVFTNHAYKKCTKDYSPEDSEAKVNKVQDKKVEPSKRFACKQCPFLANRPNGLAIHVKHKHLDVIQCDKCDFTTTQKTVLNKHRKVMHKDMGFIRWLDCNMCDFKTKLSQEFQDHVKNGHPTNALSRRCHLCGCQTRTNENYTYHRLSHQV</sequence>